<organism evidence="1 2">
    <name type="scientific">Crocodylus porosus</name>
    <name type="common">Saltwater crocodile</name>
    <name type="synonym">Estuarine crocodile</name>
    <dbReference type="NCBI Taxonomy" id="8502"/>
    <lineage>
        <taxon>Eukaryota</taxon>
        <taxon>Metazoa</taxon>
        <taxon>Chordata</taxon>
        <taxon>Craniata</taxon>
        <taxon>Vertebrata</taxon>
        <taxon>Euteleostomi</taxon>
        <taxon>Archelosauria</taxon>
        <taxon>Archosauria</taxon>
        <taxon>Crocodylia</taxon>
        <taxon>Longirostres</taxon>
        <taxon>Crocodylidae</taxon>
        <taxon>Crocodylus</taxon>
    </lineage>
</organism>
<evidence type="ECO:0000313" key="1">
    <source>
        <dbReference type="Ensembl" id="ENSCPRP00005001707.1"/>
    </source>
</evidence>
<dbReference type="AlphaFoldDB" id="A0A7M4FR50"/>
<name>A0A7M4FR50_CROPO</name>
<dbReference type="InterPro" id="IPR035972">
    <property type="entry name" value="GLA-like_dom_SF"/>
</dbReference>
<evidence type="ECO:0000313" key="2">
    <source>
        <dbReference type="Proteomes" id="UP000594220"/>
    </source>
</evidence>
<protein>
    <recommendedName>
        <fullName evidence="3">Matrix Gla protein</fullName>
    </recommendedName>
</protein>
<proteinExistence type="predicted"/>
<dbReference type="Ensembl" id="ENSCPRT00005002004.1">
    <property type="protein sequence ID" value="ENSCPRP00005001707.1"/>
    <property type="gene ID" value="ENSCPRG00005001269.1"/>
</dbReference>
<keyword evidence="2" id="KW-1185">Reference proteome</keyword>
<reference evidence="1" key="1">
    <citation type="submission" date="2025-08" db="UniProtKB">
        <authorList>
            <consortium name="Ensembl"/>
        </authorList>
    </citation>
    <scope>IDENTIFICATION</scope>
</reference>
<evidence type="ECO:0008006" key="3">
    <source>
        <dbReference type="Google" id="ProtNLM"/>
    </source>
</evidence>
<dbReference type="GeneTree" id="ENSGT00530000066362"/>
<dbReference type="GO" id="GO:0005509">
    <property type="term" value="F:calcium ion binding"/>
    <property type="evidence" value="ECO:0007669"/>
    <property type="project" value="InterPro"/>
</dbReference>
<reference evidence="1" key="2">
    <citation type="submission" date="2025-09" db="UniProtKB">
        <authorList>
            <consortium name="Ensembl"/>
        </authorList>
    </citation>
    <scope>IDENTIFICATION</scope>
</reference>
<accession>A0A7M4FR50</accession>
<dbReference type="Proteomes" id="UP000594220">
    <property type="component" value="Unplaced"/>
</dbReference>
<sequence>MTLVWRLREVQWELGQSGPGISLCRYPISSTQCNICPCVSNSFYSPLAGIKIGKETANAFVKRKKRASSYYEWYLENYKSPAEQRREQCEEYLPCRYHSRQMRYRFDYRHYSEEY</sequence>
<dbReference type="GO" id="GO:0005576">
    <property type="term" value="C:extracellular region"/>
    <property type="evidence" value="ECO:0007669"/>
    <property type="project" value="InterPro"/>
</dbReference>
<dbReference type="SUPFAM" id="SSF57630">
    <property type="entry name" value="GLA-domain"/>
    <property type="match status" value="1"/>
</dbReference>